<keyword evidence="5" id="KW-0865">Zymogen</keyword>
<evidence type="ECO:0000256" key="7">
    <source>
        <dbReference type="SAM" id="Phobius"/>
    </source>
</evidence>
<evidence type="ECO:0000256" key="5">
    <source>
        <dbReference type="ARBA" id="ARBA00023145"/>
    </source>
</evidence>
<keyword evidence="3" id="KW-0378">Hydrolase</keyword>
<dbReference type="GO" id="GO:0006508">
    <property type="term" value="P:proteolysis"/>
    <property type="evidence" value="ECO:0007669"/>
    <property type="project" value="UniProtKB-KW"/>
</dbReference>
<evidence type="ECO:0000259" key="9">
    <source>
        <dbReference type="SMART" id="SM00848"/>
    </source>
</evidence>
<dbReference type="InterPro" id="IPR000169">
    <property type="entry name" value="Pept_cys_AS"/>
</dbReference>
<feature type="transmembrane region" description="Helical" evidence="7">
    <location>
        <begin position="46"/>
        <end position="70"/>
    </location>
</feature>
<dbReference type="InterPro" id="IPR025661">
    <property type="entry name" value="Pept_asp_AS"/>
</dbReference>
<keyword evidence="7" id="KW-0812">Transmembrane</keyword>
<dbReference type="Pfam" id="PF08246">
    <property type="entry name" value="Inhibitor_I29"/>
    <property type="match status" value="1"/>
</dbReference>
<keyword evidence="4" id="KW-0788">Thiol protease</keyword>
<dbReference type="WBParaSite" id="PTRK_0000241100.1">
    <property type="protein sequence ID" value="PTRK_0000241100.1"/>
    <property type="gene ID" value="PTRK_0000241100"/>
</dbReference>
<dbReference type="InterPro" id="IPR000668">
    <property type="entry name" value="Peptidase_C1A_C"/>
</dbReference>
<keyword evidence="7" id="KW-0472">Membrane</keyword>
<reference evidence="11" key="1">
    <citation type="submission" date="2017-02" db="UniProtKB">
        <authorList>
            <consortium name="WormBaseParasite"/>
        </authorList>
    </citation>
    <scope>IDENTIFICATION</scope>
</reference>
<organism evidence="10 11">
    <name type="scientific">Parastrongyloides trichosuri</name>
    <name type="common">Possum-specific nematode worm</name>
    <dbReference type="NCBI Taxonomy" id="131310"/>
    <lineage>
        <taxon>Eukaryota</taxon>
        <taxon>Metazoa</taxon>
        <taxon>Ecdysozoa</taxon>
        <taxon>Nematoda</taxon>
        <taxon>Chromadorea</taxon>
        <taxon>Rhabditida</taxon>
        <taxon>Tylenchina</taxon>
        <taxon>Panagrolaimomorpha</taxon>
        <taxon>Strongyloidoidea</taxon>
        <taxon>Strongyloididae</taxon>
        <taxon>Parastrongyloides</taxon>
    </lineage>
</organism>
<accession>A0A0N4Z5M4</accession>
<evidence type="ECO:0000256" key="3">
    <source>
        <dbReference type="ARBA" id="ARBA00022801"/>
    </source>
</evidence>
<protein>
    <submittedName>
        <fullName evidence="11">Pept_C1 domain-containing protein</fullName>
    </submittedName>
</protein>
<evidence type="ECO:0000256" key="6">
    <source>
        <dbReference type="ARBA" id="ARBA00023157"/>
    </source>
</evidence>
<dbReference type="InterPro" id="IPR013128">
    <property type="entry name" value="Peptidase_C1A"/>
</dbReference>
<dbReference type="SMART" id="SM00848">
    <property type="entry name" value="Inhibitor_I29"/>
    <property type="match status" value="1"/>
</dbReference>
<dbReference type="InterPro" id="IPR025660">
    <property type="entry name" value="Pept_his_AS"/>
</dbReference>
<comment type="similarity">
    <text evidence="1">Belongs to the peptidase C1 family.</text>
</comment>
<keyword evidence="10" id="KW-1185">Reference proteome</keyword>
<keyword evidence="2" id="KW-0645">Protease</keyword>
<feature type="domain" description="Peptidase C1A papain C-terminal" evidence="8">
    <location>
        <begin position="218"/>
        <end position="432"/>
    </location>
</feature>
<feature type="domain" description="Cathepsin propeptide inhibitor" evidence="9">
    <location>
        <begin position="119"/>
        <end position="177"/>
    </location>
</feature>
<keyword evidence="6" id="KW-1015">Disulfide bond</keyword>
<evidence type="ECO:0000313" key="11">
    <source>
        <dbReference type="WBParaSite" id="PTRK_0000241100.1"/>
    </source>
</evidence>
<dbReference type="Gene3D" id="3.90.70.10">
    <property type="entry name" value="Cysteine proteinases"/>
    <property type="match status" value="1"/>
</dbReference>
<dbReference type="InterPro" id="IPR013201">
    <property type="entry name" value="Prot_inhib_I29"/>
</dbReference>
<sequence>MDNLPGVAPHTIKYEKLYEETPIYPKKAPKYLIKVEETRDEKIARFAAYTLTFFVVLAVIICIPLLISIISSALQSCKLEFPSINEQALFNIQTESIGNNNKEGCDMPQEFFDEMNDRFADFVIDYGKCYENLEEVKYRQEIFEYNVKKIEKMNNQNKVSGKVLGVNFYADWSEEEFSETMVMKVHDYSSLKKSNDSFVKQLPADWVNERAANGEGPLPEYFDWREKGVVTPVRCQKKCGLCYGFASVATMEANYAIVSGNLRNFSEQEILDCNLENNGCNGGEPYLVYKFVHDHGMVTAEDYPYVAHRQNSCALNPKSERAYVQTAVYLHPDEDSMLDWLFYYGPITVNIAVPKSMKEYTSGVYSPNDYECEYEVLGLHSLTVVGYGTEVDGEKYWIVKNSWNGRWGEEGYVRFARGRNACGIEHEPIGIIMKKGMSK</sequence>
<evidence type="ECO:0000259" key="8">
    <source>
        <dbReference type="SMART" id="SM00645"/>
    </source>
</evidence>
<keyword evidence="7" id="KW-1133">Transmembrane helix</keyword>
<evidence type="ECO:0000256" key="2">
    <source>
        <dbReference type="ARBA" id="ARBA00022670"/>
    </source>
</evidence>
<evidence type="ECO:0000256" key="4">
    <source>
        <dbReference type="ARBA" id="ARBA00022807"/>
    </source>
</evidence>
<dbReference type="PROSITE" id="PS00639">
    <property type="entry name" value="THIOL_PROTEASE_HIS"/>
    <property type="match status" value="1"/>
</dbReference>
<dbReference type="GO" id="GO:0008234">
    <property type="term" value="F:cysteine-type peptidase activity"/>
    <property type="evidence" value="ECO:0007669"/>
    <property type="project" value="UniProtKB-KW"/>
</dbReference>
<dbReference type="FunFam" id="3.90.70.10:FF:000103">
    <property type="entry name" value="Hypothetical LOC496748"/>
    <property type="match status" value="1"/>
</dbReference>
<dbReference type="PROSITE" id="PS00139">
    <property type="entry name" value="THIOL_PROTEASE_CYS"/>
    <property type="match status" value="1"/>
</dbReference>
<dbReference type="InterPro" id="IPR039417">
    <property type="entry name" value="Peptidase_C1A_papain-like"/>
</dbReference>
<proteinExistence type="inferred from homology"/>
<dbReference type="InterPro" id="IPR038765">
    <property type="entry name" value="Papain-like_cys_pep_sf"/>
</dbReference>
<dbReference type="AlphaFoldDB" id="A0A0N4Z5M4"/>
<dbReference type="CDD" id="cd02248">
    <property type="entry name" value="Peptidase_C1A"/>
    <property type="match status" value="1"/>
</dbReference>
<dbReference type="SMART" id="SM00645">
    <property type="entry name" value="Pept_C1"/>
    <property type="match status" value="1"/>
</dbReference>
<dbReference type="PANTHER" id="PTHR12411">
    <property type="entry name" value="CYSTEINE PROTEASE FAMILY C1-RELATED"/>
    <property type="match status" value="1"/>
</dbReference>
<evidence type="ECO:0000313" key="10">
    <source>
        <dbReference type="Proteomes" id="UP000038045"/>
    </source>
</evidence>
<dbReference type="Pfam" id="PF00112">
    <property type="entry name" value="Peptidase_C1"/>
    <property type="match status" value="1"/>
</dbReference>
<evidence type="ECO:0000256" key="1">
    <source>
        <dbReference type="ARBA" id="ARBA00008455"/>
    </source>
</evidence>
<name>A0A0N4Z5M4_PARTI</name>
<dbReference type="Proteomes" id="UP000038045">
    <property type="component" value="Unplaced"/>
</dbReference>
<dbReference type="PRINTS" id="PR00705">
    <property type="entry name" value="PAPAIN"/>
</dbReference>
<dbReference type="PROSITE" id="PS00640">
    <property type="entry name" value="THIOL_PROTEASE_ASN"/>
    <property type="match status" value="1"/>
</dbReference>
<dbReference type="SUPFAM" id="SSF54001">
    <property type="entry name" value="Cysteine proteinases"/>
    <property type="match status" value="1"/>
</dbReference>
<dbReference type="STRING" id="131310.A0A0N4Z5M4"/>